<reference evidence="6" key="2">
    <citation type="journal article" date="2016" name="Int. J. Syst. Evol. Microbiol.">
        <title>Lawsonella clevelandensis gen. nov., sp. nov., a new member of the suborder Corynebacterineae isolated from human abscesses.</title>
        <authorList>
            <person name="Bell M.E."/>
            <person name="Bernard K.A."/>
            <person name="Harrington S.M."/>
            <person name="Patel N.B."/>
            <person name="Tucker T.A."/>
            <person name="Metcalfe M.G."/>
            <person name="McQuiston J.R."/>
        </authorList>
    </citation>
    <scope>NUCLEOTIDE SEQUENCE</scope>
    <source>
        <strain evidence="6">X1698</strain>
    </source>
</reference>
<accession>A0A0M3TBE8</accession>
<feature type="transmembrane region" description="Helical" evidence="5">
    <location>
        <begin position="70"/>
        <end position="87"/>
    </location>
</feature>
<dbReference type="GeneID" id="84894190"/>
<sequence>MTIRTLGVYYPGTSFLHRLPAAAKLVGLVLWVIAVAVGCRQVSWVTVPFILVAILLAVVHAPVRIVWAQIWPTLPLLALIALYQWWAVGWQEALRITGIILCCVLAAISVTLTTRVTDMIDGYVVLLHPLRRLGIPTDRIALTFALTLQTIPVISAMVNDVRESLWSRSATRSLRALTTPLLSRILLYADGVADALVARGIDDSPGH</sequence>
<evidence type="ECO:0000256" key="3">
    <source>
        <dbReference type="ARBA" id="ARBA00022989"/>
    </source>
</evidence>
<dbReference type="Proteomes" id="UP000068137">
    <property type="component" value="Chromosome"/>
</dbReference>
<evidence type="ECO:0000313" key="7">
    <source>
        <dbReference type="EMBL" id="VHN99750.1"/>
    </source>
</evidence>
<keyword evidence="4 5" id="KW-0472">Membrane</keyword>
<dbReference type="PANTHER" id="PTHR33514:SF13">
    <property type="entry name" value="PROTEIN ABCI12, CHLOROPLASTIC"/>
    <property type="match status" value="1"/>
</dbReference>
<dbReference type="EMBL" id="CP012390">
    <property type="protein sequence ID" value="ALE18514.1"/>
    <property type="molecule type" value="Genomic_DNA"/>
</dbReference>
<evidence type="ECO:0000256" key="2">
    <source>
        <dbReference type="ARBA" id="ARBA00022692"/>
    </source>
</evidence>
<protein>
    <submittedName>
        <fullName evidence="7">Energy-coupling factor transporter transmembrane protein BioN</fullName>
    </submittedName>
</protein>
<feature type="transmembrane region" description="Helical" evidence="5">
    <location>
        <begin position="93"/>
        <end position="112"/>
    </location>
</feature>
<dbReference type="KEGG" id="cbq:AL705_00895"/>
<comment type="subcellular location">
    <subcellularLocation>
        <location evidence="1">Membrane</location>
        <topology evidence="1">Multi-pass membrane protein</topology>
    </subcellularLocation>
</comment>
<dbReference type="STRING" id="1528099.AL705_00895"/>
<dbReference type="RefSeq" id="WP_053961409.1">
    <property type="nucleotide sequence ID" value="NZ_CAJPTR010000009.1"/>
</dbReference>
<dbReference type="CDD" id="cd16914">
    <property type="entry name" value="EcfT"/>
    <property type="match status" value="1"/>
</dbReference>
<reference evidence="7 9" key="3">
    <citation type="submission" date="2019-04" db="EMBL/GenBank/DDBJ databases">
        <authorList>
            <person name="Seth-Smith MB H."/>
            <person name="Seth-Smith H."/>
        </authorList>
    </citation>
    <scope>NUCLEOTIDE SEQUENCE [LARGE SCALE GENOMIC DNA]</scope>
    <source>
        <strain evidence="7">USB-603019</strain>
    </source>
</reference>
<dbReference type="Proteomes" id="UP000324288">
    <property type="component" value="Chromosome"/>
</dbReference>
<dbReference type="PANTHER" id="PTHR33514">
    <property type="entry name" value="PROTEIN ABCI12, CHLOROPLASTIC"/>
    <property type="match status" value="1"/>
</dbReference>
<feature type="transmembrane region" description="Helical" evidence="5">
    <location>
        <begin position="44"/>
        <end position="63"/>
    </location>
</feature>
<evidence type="ECO:0000256" key="5">
    <source>
        <dbReference type="SAM" id="Phobius"/>
    </source>
</evidence>
<gene>
    <name evidence="7" type="primary">bioN</name>
    <name evidence="6" type="ORF">AL705_00895</name>
    <name evidence="7" type="ORF">LC603019_00186</name>
</gene>
<dbReference type="EMBL" id="LR584267">
    <property type="protein sequence ID" value="VHN99750.1"/>
    <property type="molecule type" value="Genomic_DNA"/>
</dbReference>
<evidence type="ECO:0000313" key="8">
    <source>
        <dbReference type="Proteomes" id="UP000068137"/>
    </source>
</evidence>
<keyword evidence="3 5" id="KW-1133">Transmembrane helix</keyword>
<dbReference type="Pfam" id="PF02361">
    <property type="entry name" value="CbiQ"/>
    <property type="match status" value="1"/>
</dbReference>
<proteinExistence type="predicted"/>
<dbReference type="OrthoDB" id="509049at2"/>
<evidence type="ECO:0000313" key="9">
    <source>
        <dbReference type="Proteomes" id="UP000324288"/>
    </source>
</evidence>
<organism evidence="6 8">
    <name type="scientific">Lawsonella clevelandensis</name>
    <dbReference type="NCBI Taxonomy" id="1528099"/>
    <lineage>
        <taxon>Bacteria</taxon>
        <taxon>Bacillati</taxon>
        <taxon>Actinomycetota</taxon>
        <taxon>Actinomycetes</taxon>
        <taxon>Mycobacteriales</taxon>
        <taxon>Lawsonellaceae</taxon>
        <taxon>Lawsonella</taxon>
    </lineage>
</organism>
<dbReference type="InterPro" id="IPR003339">
    <property type="entry name" value="ABC/ECF_trnsptr_transmembrane"/>
</dbReference>
<evidence type="ECO:0000256" key="1">
    <source>
        <dbReference type="ARBA" id="ARBA00004141"/>
    </source>
</evidence>
<dbReference type="AlphaFoldDB" id="A0A0M3TBE8"/>
<name>A0A0M3TBE8_9ACTN</name>
<reference evidence="6 8" key="1">
    <citation type="journal article" date="2015" name="Genome Announc.">
        <title>Complete Genome Sequences for Two Strains of a Novel Fastidious, Partially Acid-Fast, Gram-Positive Corynebacterineae Bacterium, Derived from Human Clinical Samples.</title>
        <authorList>
            <person name="Nicholson A.C."/>
            <person name="Bell M."/>
            <person name="Humrighouse B.W."/>
            <person name="McQuiston J.R."/>
        </authorList>
    </citation>
    <scope>NUCLEOTIDE SEQUENCE [LARGE SCALE GENOMIC DNA]</scope>
    <source>
        <strain evidence="6 8">X1698</strain>
    </source>
</reference>
<feature type="transmembrane region" description="Helical" evidence="5">
    <location>
        <begin position="21"/>
        <end position="38"/>
    </location>
</feature>
<evidence type="ECO:0000256" key="4">
    <source>
        <dbReference type="ARBA" id="ARBA00023136"/>
    </source>
</evidence>
<keyword evidence="9" id="KW-1185">Reference proteome</keyword>
<evidence type="ECO:0000313" key="6">
    <source>
        <dbReference type="EMBL" id="ALE18514.1"/>
    </source>
</evidence>
<dbReference type="GO" id="GO:0005886">
    <property type="term" value="C:plasma membrane"/>
    <property type="evidence" value="ECO:0007669"/>
    <property type="project" value="TreeGrafter"/>
</dbReference>
<keyword evidence="2 5" id="KW-0812">Transmembrane</keyword>